<sequence>MALDKFNKTILKLAAVACAPVKLGQDLTVEECVVQVVCEPSRFPEGHAKIRVLEKIRGKTNFSTTEIETAISDLLQASVLSQWTPLADASGEQQIRYQPTLEFVSLMSTYTGERGKHLLFSTDIQVKGNKVALQDLYQFYKNVLWLFETQKDLEHIYVGVSKLTKKEAMDLYTILKQQKAFE</sequence>
<name>A0A0K2QQU7_9CAUD</name>
<dbReference type="GeneID" id="26634592"/>
<protein>
    <submittedName>
        <fullName evidence="1">Uncharacterized protein</fullName>
    </submittedName>
</protein>
<dbReference type="KEGG" id="vg:26634592"/>
<proteinExistence type="predicted"/>
<dbReference type="EMBL" id="AP014927">
    <property type="protein sequence ID" value="BAS04923.1"/>
    <property type="molecule type" value="Genomic_DNA"/>
</dbReference>
<dbReference type="Proteomes" id="UP000202583">
    <property type="component" value="Segment"/>
</dbReference>
<dbReference type="RefSeq" id="YP_009207935.1">
    <property type="nucleotide sequence ID" value="NC_028899.1"/>
</dbReference>
<reference evidence="1 2" key="1">
    <citation type="submission" date="2015-07" db="EMBL/GenBank/DDBJ databases">
        <title>Two Asian jumbo phage RSL2 and RSF1 infecting the phytopathogen Ralstonia solanacearum share common features related to the phi-KZ-like phages.</title>
        <authorList>
            <person name="Kawasaki T."/>
            <person name="Fujie M."/>
            <person name="Chatchawankanphanich O."/>
            <person name="Ogata H."/>
            <person name="Yamada T."/>
        </authorList>
    </citation>
    <scope>NUCLEOTIDE SEQUENCE [LARGE SCALE GENOMIC DNA]</scope>
    <source>
        <strain evidence="1 2">RSF1</strain>
    </source>
</reference>
<evidence type="ECO:0000313" key="2">
    <source>
        <dbReference type="Proteomes" id="UP000202583"/>
    </source>
</evidence>
<dbReference type="OrthoDB" id="33771at10239"/>
<keyword evidence="2" id="KW-1185">Reference proteome</keyword>
<evidence type="ECO:0000313" key="1">
    <source>
        <dbReference type="EMBL" id="BAS04923.1"/>
    </source>
</evidence>
<organism evidence="1 2">
    <name type="scientific">Ralstonia phage RSF1</name>
    <dbReference type="NCBI Taxonomy" id="1689679"/>
    <lineage>
        <taxon>Viruses</taxon>
        <taxon>Duplodnaviria</taxon>
        <taxon>Heunggongvirae</taxon>
        <taxon>Uroviricota</taxon>
        <taxon>Caudoviricetes</taxon>
        <taxon>Chimalliviridae</taxon>
        <taxon>Chiangmaivirus</taxon>
        <taxon>Chiangmaivirus RSF1</taxon>
    </lineage>
</organism>
<accession>A0A0K2QQU7</accession>